<dbReference type="CDD" id="cd22652">
    <property type="entry name" value="ClyA_AhlB-like"/>
    <property type="match status" value="1"/>
</dbReference>
<organism evidence="2 3">
    <name type="scientific">Janthinobacterium lividum</name>
    <dbReference type="NCBI Taxonomy" id="29581"/>
    <lineage>
        <taxon>Bacteria</taxon>
        <taxon>Pseudomonadati</taxon>
        <taxon>Pseudomonadota</taxon>
        <taxon>Betaproteobacteria</taxon>
        <taxon>Burkholderiales</taxon>
        <taxon>Oxalobacteraceae</taxon>
        <taxon>Janthinobacterium</taxon>
    </lineage>
</organism>
<dbReference type="RefSeq" id="WP_139089092.1">
    <property type="nucleotide sequence ID" value="NZ_VDGE01000001.1"/>
</dbReference>
<comment type="caution">
    <text evidence="2">The sequence shown here is derived from an EMBL/GenBank/DDBJ whole genome shotgun (WGS) entry which is preliminary data.</text>
</comment>
<name>A0A5C4NSM1_9BURK</name>
<dbReference type="GO" id="GO:0016020">
    <property type="term" value="C:membrane"/>
    <property type="evidence" value="ECO:0007669"/>
    <property type="project" value="InterPro"/>
</dbReference>
<dbReference type="EMBL" id="VDGE01000001">
    <property type="protein sequence ID" value="TNC77931.1"/>
    <property type="molecule type" value="Genomic_DNA"/>
</dbReference>
<dbReference type="Proteomes" id="UP000305681">
    <property type="component" value="Unassembled WGS sequence"/>
</dbReference>
<reference evidence="2 3" key="1">
    <citation type="submission" date="2019-06" db="EMBL/GenBank/DDBJ databases">
        <title>Genome sequence of Janthinobacterium lividum UCD_MED1.</title>
        <authorList>
            <person name="De Leon M.E."/>
            <person name="Jospin G."/>
        </authorList>
    </citation>
    <scope>NUCLEOTIDE SEQUENCE [LARGE SCALE GENOMIC DNA]</scope>
    <source>
        <strain evidence="2 3">UCD_MED1</strain>
    </source>
</reference>
<dbReference type="PANTHER" id="PTHR38443:SF2">
    <property type="entry name" value="NON-HEMOLYTIC ENTEROTOXIN LYTIC COMPONENT L1"/>
    <property type="match status" value="1"/>
</dbReference>
<dbReference type="Pfam" id="PF05791">
    <property type="entry name" value="Bacillus_HBL"/>
    <property type="match status" value="1"/>
</dbReference>
<proteinExistence type="predicted"/>
<keyword evidence="1" id="KW-0472">Membrane</keyword>
<feature type="transmembrane region" description="Helical" evidence="1">
    <location>
        <begin position="214"/>
        <end position="236"/>
    </location>
</feature>
<evidence type="ECO:0000256" key="1">
    <source>
        <dbReference type="SAM" id="Phobius"/>
    </source>
</evidence>
<evidence type="ECO:0000313" key="2">
    <source>
        <dbReference type="EMBL" id="TNC77931.1"/>
    </source>
</evidence>
<accession>A0A5C4NSM1</accession>
<dbReference type="SUPFAM" id="SSF58100">
    <property type="entry name" value="Bacterial hemolysins"/>
    <property type="match status" value="1"/>
</dbReference>
<protein>
    <recommendedName>
        <fullName evidence="4">HBL/NHE enterotoxin family protein</fullName>
    </recommendedName>
</protein>
<keyword evidence="1" id="KW-0812">Transmembrane</keyword>
<gene>
    <name evidence="2" type="ORF">FHI69_01125</name>
</gene>
<keyword evidence="1" id="KW-1133">Transmembrane helix</keyword>
<dbReference type="InterPro" id="IPR008414">
    <property type="entry name" value="HBL"/>
</dbReference>
<dbReference type="PANTHER" id="PTHR38443">
    <property type="match status" value="1"/>
</dbReference>
<feature type="transmembrane region" description="Helical" evidence="1">
    <location>
        <begin position="179"/>
        <end position="202"/>
    </location>
</feature>
<dbReference type="Gene3D" id="1.20.1170.10">
    <property type="match status" value="1"/>
</dbReference>
<dbReference type="AlphaFoldDB" id="A0A5C4NSM1"/>
<evidence type="ECO:0008006" key="4">
    <source>
        <dbReference type="Google" id="ProtNLM"/>
    </source>
</evidence>
<evidence type="ECO:0000313" key="3">
    <source>
        <dbReference type="Proteomes" id="UP000305681"/>
    </source>
</evidence>
<dbReference type="InterPro" id="IPR052785">
    <property type="entry name" value="Enterotoxin_cmpnt"/>
</dbReference>
<sequence>MSNQNQAAQGISTANKSQCSQALLIQTYANSINEQPSVDFSGDANLLKYQSQINDGLSQAQTHATAYLNVIQPTIIANIANIGNYYALNNAVLTALPTGSTEAQWIATLTALQQQSQQYQTAANGVVSALQTLHDNLTTDSASFATTVSDLNAAVNGDNGVLNSINSQLGTIQGQIDGAIAGTVLSGLAIVGGTFMVVVGGVADFVTAGTSTPLVVAGVAVVAAGIGGEVASAITLKNLNDEKATLLGQEASLTAEVKLATGISSGYASLSNQVQAAVQSATQMENAWEFLSSDLGSLISDLQQGIQNTDTIRTLFLTAANTEMQAVTTDITTIKGQMTGVTSIVAPKGQTVGEAAVAAAA</sequence>